<organism evidence="1">
    <name type="scientific">Polaromonas hydrogenivorans</name>
    <dbReference type="NCBI Taxonomy" id="335476"/>
    <lineage>
        <taxon>Bacteria</taxon>
        <taxon>Pseudomonadati</taxon>
        <taxon>Pseudomonadota</taxon>
        <taxon>Betaproteobacteria</taxon>
        <taxon>Burkholderiales</taxon>
        <taxon>Comamonadaceae</taxon>
        <taxon>Polaromonas</taxon>
    </lineage>
</organism>
<gene>
    <name evidence="1" type="ORF">ABLV49_16185</name>
</gene>
<evidence type="ECO:0000313" key="1">
    <source>
        <dbReference type="EMBL" id="XBP69417.1"/>
    </source>
</evidence>
<protein>
    <recommendedName>
        <fullName evidence="2">DUF4276 family protein</fullName>
    </recommendedName>
</protein>
<reference evidence="1" key="1">
    <citation type="submission" date="2024-05" db="EMBL/GenBank/DDBJ databases">
        <authorList>
            <person name="Bunk B."/>
            <person name="Swiderski J."/>
            <person name="Sproer C."/>
            <person name="Thiel V."/>
        </authorList>
    </citation>
    <scope>NUCLEOTIDE SEQUENCE</scope>
    <source>
        <strain evidence="1">DSM 17735</strain>
    </source>
</reference>
<dbReference type="RefSeq" id="WP_349278019.1">
    <property type="nucleotide sequence ID" value="NZ_CBCSCU010000009.1"/>
</dbReference>
<dbReference type="EMBL" id="CP157675">
    <property type="protein sequence ID" value="XBP69417.1"/>
    <property type="molecule type" value="Genomic_DNA"/>
</dbReference>
<dbReference type="AlphaFoldDB" id="A0AAU7LP25"/>
<accession>A0AAU7LP25</accession>
<evidence type="ECO:0008006" key="2">
    <source>
        <dbReference type="Google" id="ProtNLM"/>
    </source>
</evidence>
<proteinExistence type="predicted"/>
<name>A0AAU7LP25_9BURK</name>
<sequence length="206" mass="22979">MKRVTATLVTDGSSDKLLVPLIELLFSAHTELAYQVNCAEGLPPFSSGLRARIDSALELFPCDFLFVHRDAEGIDATIRQQEIQTNWPDSQQTTVLICVVPVRMTEAWLIANPEPIRSAVGNPNGTEALGLPAIKDIESLPDPKETLFAALKAASGLSATRKRRFNPHQYRHRVSELTDDLEPLRKLSSFRHLEAQVKKHLAMWNT</sequence>